<dbReference type="PIRSF" id="PIRSF027386">
    <property type="entry name" value="UCP027386_ABC_sbc_TM0202"/>
    <property type="match status" value="1"/>
</dbReference>
<reference evidence="3 4" key="1">
    <citation type="submission" date="2009-04" db="EMBL/GenBank/DDBJ databases">
        <authorList>
            <person name="Qin X."/>
            <person name="Bachman B."/>
            <person name="Battles P."/>
            <person name="Bell A."/>
            <person name="Bess C."/>
            <person name="Bickham C."/>
            <person name="Chaboub L."/>
            <person name="Chen D."/>
            <person name="Coyle M."/>
            <person name="Deiros D.R."/>
            <person name="Dinh H."/>
            <person name="Forbes L."/>
            <person name="Fowler G."/>
            <person name="Francisco L."/>
            <person name="Fu Q."/>
            <person name="Gubbala S."/>
            <person name="Hale W."/>
            <person name="Han Y."/>
            <person name="Hemphill L."/>
            <person name="Highlander S.K."/>
            <person name="Hirani K."/>
            <person name="Hogues M."/>
            <person name="Jackson L."/>
            <person name="Jakkamsetti A."/>
            <person name="Javaid M."/>
            <person name="Jiang H."/>
            <person name="Korchina V."/>
            <person name="Kovar C."/>
            <person name="Lara F."/>
            <person name="Lee S."/>
            <person name="Mata R."/>
            <person name="Mathew T."/>
            <person name="Moen C."/>
            <person name="Morales K."/>
            <person name="Munidasa M."/>
            <person name="Nazareth L."/>
            <person name="Ngo R."/>
            <person name="Nguyen L."/>
            <person name="Okwuonu G."/>
            <person name="Ongeri F."/>
            <person name="Patil S."/>
            <person name="Petrosino J."/>
            <person name="Pham C."/>
            <person name="Pham P."/>
            <person name="Pu L.-L."/>
            <person name="Puazo M."/>
            <person name="Raj R."/>
            <person name="Reid J."/>
            <person name="Rouhana J."/>
            <person name="Saada N."/>
            <person name="Shang Y."/>
            <person name="Simmons D."/>
            <person name="Thornton R."/>
            <person name="Warren J."/>
            <person name="Weissenberger G."/>
            <person name="Zhang J."/>
            <person name="Zhang L."/>
            <person name="Zhou C."/>
            <person name="Zhu D."/>
            <person name="Muzny D."/>
            <person name="Worley K."/>
            <person name="Gibbs R."/>
        </authorList>
    </citation>
    <scope>NUCLEOTIDE SEQUENCE [LARGE SCALE GENOMIC DNA]</scope>
    <source>
        <strain evidence="3 4">F0268</strain>
    </source>
</reference>
<gene>
    <name evidence="3" type="ORF">HMPREF6123_0796</name>
</gene>
<dbReference type="InterPro" id="IPR027024">
    <property type="entry name" value="UCP027386_ABC_sbc_TM0202"/>
</dbReference>
<dbReference type="InParanoid" id="C2KWC7"/>
<dbReference type="Proteomes" id="UP000004121">
    <property type="component" value="Unassembled WGS sequence"/>
</dbReference>
<dbReference type="SUPFAM" id="SSF53850">
    <property type="entry name" value="Periplasmic binding protein-like II"/>
    <property type="match status" value="1"/>
</dbReference>
<proteinExistence type="predicted"/>
<feature type="compositionally biased region" description="Basic and acidic residues" evidence="1">
    <location>
        <begin position="81"/>
        <end position="91"/>
    </location>
</feature>
<dbReference type="Gene3D" id="3.40.190.10">
    <property type="entry name" value="Periplasmic binding protein-like II"/>
    <property type="match status" value="2"/>
</dbReference>
<dbReference type="GO" id="GO:0009234">
    <property type="term" value="P:menaquinone biosynthetic process"/>
    <property type="evidence" value="ECO:0007669"/>
    <property type="project" value="UniProtKB-UniPathway"/>
</dbReference>
<feature type="compositionally biased region" description="Basic and acidic residues" evidence="1">
    <location>
        <begin position="57"/>
        <end position="72"/>
    </location>
</feature>
<keyword evidence="4" id="KW-1185">Reference proteome</keyword>
<protein>
    <recommendedName>
        <fullName evidence="2">SsuA/THI5-like domain-containing protein</fullName>
    </recommendedName>
</protein>
<dbReference type="PANTHER" id="PTHR30024">
    <property type="entry name" value="ALIPHATIC SULFONATES-BINDING PROTEIN-RELATED"/>
    <property type="match status" value="1"/>
</dbReference>
<dbReference type="PANTHER" id="PTHR30024:SF46">
    <property type="entry name" value="ABC TRANSPORTER, SUBSTRATE-BINDING LIPOPROTEIN"/>
    <property type="match status" value="1"/>
</dbReference>
<dbReference type="HOGENOM" id="CLU_062584_0_0_9"/>
<organism evidence="3 4">
    <name type="scientific">Oribacterium sinus F0268</name>
    <dbReference type="NCBI Taxonomy" id="585501"/>
    <lineage>
        <taxon>Bacteria</taxon>
        <taxon>Bacillati</taxon>
        <taxon>Bacillota</taxon>
        <taxon>Clostridia</taxon>
        <taxon>Lachnospirales</taxon>
        <taxon>Lachnospiraceae</taxon>
        <taxon>Oribacterium</taxon>
    </lineage>
</organism>
<dbReference type="UniPathway" id="UPA00079"/>
<feature type="region of interest" description="Disordered" evidence="1">
    <location>
        <begin position="54"/>
        <end position="101"/>
    </location>
</feature>
<comment type="caution">
    <text evidence="3">The sequence shown here is derived from an EMBL/GenBank/DDBJ whole genome shotgun (WGS) entry which is preliminary data.</text>
</comment>
<dbReference type="STRING" id="585501.HMPREF6123_0796"/>
<evidence type="ECO:0000259" key="2">
    <source>
        <dbReference type="Pfam" id="PF09084"/>
    </source>
</evidence>
<dbReference type="eggNOG" id="COG0715">
    <property type="taxonomic scope" value="Bacteria"/>
</dbReference>
<dbReference type="EMBL" id="ACKX01000081">
    <property type="protein sequence ID" value="EEJ51930.1"/>
    <property type="molecule type" value="Genomic_DNA"/>
</dbReference>
<sequence length="382" mass="42080">MYPLLNEEGKLWQDSGKIIFTVQEERMFMKRNLWKWLLLCLLCLGLFACTKGGESSTEAKKESTPAVEEKSSSVESSENAEESKAENKTETGEGPTILSLKGPTTIGLVHLMEKSEEEKLPYQFQMEASPDALLPDFVAGKGQIATVPANMAAVLYQKLDKDVEVLNINTLGILYVITGNEEVNSIADLAGKDIYMPGQGATPEYVLRALLSKNNLEGNLNFVTEPAEAVAHLQVNPNDVAILPEPFATATLLQNSNLQRKISITEEWKKSFDGVELPTAVTIVRKSYAKEHPEIVKAFLDEEKESIAAVEKDVQKTAELVVKQGILEKEALAAKAIPNCNIHFIDGEEMKKALEQYYQVLFASNPKSVGGVLPEEGFYAEP</sequence>
<evidence type="ECO:0000256" key="1">
    <source>
        <dbReference type="SAM" id="MobiDB-lite"/>
    </source>
</evidence>
<evidence type="ECO:0000313" key="3">
    <source>
        <dbReference type="EMBL" id="EEJ51930.1"/>
    </source>
</evidence>
<dbReference type="InterPro" id="IPR015168">
    <property type="entry name" value="SsuA/THI5"/>
</dbReference>
<feature type="domain" description="SsuA/THI5-like" evidence="2">
    <location>
        <begin position="170"/>
        <end position="309"/>
    </location>
</feature>
<name>C2KWC7_9FIRM</name>
<accession>C2KWC7</accession>
<dbReference type="AlphaFoldDB" id="C2KWC7"/>
<dbReference type="Pfam" id="PF09084">
    <property type="entry name" value="NMT1"/>
    <property type="match status" value="1"/>
</dbReference>
<evidence type="ECO:0000313" key="4">
    <source>
        <dbReference type="Proteomes" id="UP000004121"/>
    </source>
</evidence>